<dbReference type="AlphaFoldDB" id="A0A7C8KWD3"/>
<protein>
    <submittedName>
        <fullName evidence="1">DUF3885 domain-containing protein</fullName>
    </submittedName>
</protein>
<gene>
    <name evidence="1" type="ORF">F9U64_06640</name>
</gene>
<reference evidence="1 2" key="1">
    <citation type="submission" date="2019-10" db="EMBL/GenBank/DDBJ databases">
        <title>Gracilibacillus sp. nov. isolated from rice seeds.</title>
        <authorList>
            <person name="He S."/>
        </authorList>
    </citation>
    <scope>NUCLEOTIDE SEQUENCE [LARGE SCALE GENOMIC DNA]</scope>
    <source>
        <strain evidence="1 2">TD8</strain>
    </source>
</reference>
<dbReference type="EMBL" id="WEID01000029">
    <property type="protein sequence ID" value="KAB8138061.1"/>
    <property type="molecule type" value="Genomic_DNA"/>
</dbReference>
<dbReference type="Proteomes" id="UP000480246">
    <property type="component" value="Unassembled WGS sequence"/>
</dbReference>
<organism evidence="1 2">
    <name type="scientific">Gracilibacillus oryzae</name>
    <dbReference type="NCBI Taxonomy" id="1672701"/>
    <lineage>
        <taxon>Bacteria</taxon>
        <taxon>Bacillati</taxon>
        <taxon>Bacillota</taxon>
        <taxon>Bacilli</taxon>
        <taxon>Bacillales</taxon>
        <taxon>Bacillaceae</taxon>
        <taxon>Gracilibacillus</taxon>
    </lineage>
</organism>
<name>A0A7C8KWD3_9BACI</name>
<sequence length="25" mass="3254">MEIYEKYNDWILDYDRKTIEKIFAR</sequence>
<evidence type="ECO:0000313" key="1">
    <source>
        <dbReference type="EMBL" id="KAB8138061.1"/>
    </source>
</evidence>
<evidence type="ECO:0000313" key="2">
    <source>
        <dbReference type="Proteomes" id="UP000480246"/>
    </source>
</evidence>
<proteinExistence type="predicted"/>
<comment type="caution">
    <text evidence="1">The sequence shown here is derived from an EMBL/GenBank/DDBJ whole genome shotgun (WGS) entry which is preliminary data.</text>
</comment>
<accession>A0A7C8KWD3</accession>
<keyword evidence="2" id="KW-1185">Reference proteome</keyword>
<dbReference type="RefSeq" id="WP_153402278.1">
    <property type="nucleotide sequence ID" value="NZ_ML762426.1"/>
</dbReference>